<dbReference type="InterPro" id="IPR050311">
    <property type="entry name" value="ORC1/CDC6"/>
</dbReference>
<dbReference type="InterPro" id="IPR055237">
    <property type="entry name" value="Cdc6_lid"/>
</dbReference>
<gene>
    <name evidence="6" type="ORF">C480_09990</name>
</gene>
<evidence type="ECO:0000256" key="2">
    <source>
        <dbReference type="ARBA" id="ARBA00022705"/>
    </source>
</evidence>
<dbReference type="GO" id="GO:0016887">
    <property type="term" value="F:ATP hydrolysis activity"/>
    <property type="evidence" value="ECO:0007669"/>
    <property type="project" value="InterPro"/>
</dbReference>
<dbReference type="RefSeq" id="WP_006665463.1">
    <property type="nucleotide sequence ID" value="NZ_AOIP01000022.1"/>
</dbReference>
<evidence type="ECO:0000256" key="1">
    <source>
        <dbReference type="ARBA" id="ARBA00006184"/>
    </source>
</evidence>
<feature type="domain" description="AAA+ ATPase" evidence="5">
    <location>
        <begin position="41"/>
        <end position="177"/>
    </location>
</feature>
<keyword evidence="2" id="KW-0235">DNA replication</keyword>
<dbReference type="Gene3D" id="3.40.50.300">
    <property type="entry name" value="P-loop containing nucleotide triphosphate hydrolases"/>
    <property type="match status" value="1"/>
</dbReference>
<evidence type="ECO:0000313" key="7">
    <source>
        <dbReference type="Proteomes" id="UP000011591"/>
    </source>
</evidence>
<dbReference type="InterPro" id="IPR027417">
    <property type="entry name" value="P-loop_NTPase"/>
</dbReference>
<dbReference type="InterPro" id="IPR049945">
    <property type="entry name" value="AAA_22"/>
</dbReference>
<dbReference type="SUPFAM" id="SSF52540">
    <property type="entry name" value="P-loop containing nucleoside triphosphate hydrolases"/>
    <property type="match status" value="1"/>
</dbReference>
<dbReference type="EMBL" id="AOIP01000022">
    <property type="protein sequence ID" value="ELZ05719.1"/>
    <property type="molecule type" value="Genomic_DNA"/>
</dbReference>
<dbReference type="GO" id="GO:0005524">
    <property type="term" value="F:ATP binding"/>
    <property type="evidence" value="ECO:0007669"/>
    <property type="project" value="UniProtKB-KW"/>
</dbReference>
<keyword evidence="4" id="KW-0067">ATP-binding</keyword>
<keyword evidence="3" id="KW-0547">Nucleotide-binding</keyword>
<accession>M0B7U9</accession>
<dbReference type="PATRIC" id="fig|1227491.4.peg.2062"/>
<evidence type="ECO:0000313" key="6">
    <source>
        <dbReference type="EMBL" id="ELZ05719.1"/>
    </source>
</evidence>
<evidence type="ECO:0000256" key="4">
    <source>
        <dbReference type="ARBA" id="ARBA00022840"/>
    </source>
</evidence>
<reference evidence="6 7" key="1">
    <citation type="journal article" date="2014" name="PLoS Genet.">
        <title>Phylogenetically driven sequencing of extremely halophilic archaea reveals strategies for static and dynamic osmo-response.</title>
        <authorList>
            <person name="Becker E.A."/>
            <person name="Seitzer P.M."/>
            <person name="Tritt A."/>
            <person name="Larsen D."/>
            <person name="Krusor M."/>
            <person name="Yao A.I."/>
            <person name="Wu D."/>
            <person name="Madern D."/>
            <person name="Eisen J.A."/>
            <person name="Darling A.E."/>
            <person name="Facciotti M.T."/>
        </authorList>
    </citation>
    <scope>NUCLEOTIDE SEQUENCE [LARGE SCALE GENOMIC DNA]</scope>
    <source>
        <strain evidence="6 7">DSM 13077</strain>
    </source>
</reference>
<dbReference type="AlphaFoldDB" id="M0B7U9"/>
<dbReference type="Gene3D" id="1.10.8.60">
    <property type="match status" value="1"/>
</dbReference>
<dbReference type="InterPro" id="IPR003593">
    <property type="entry name" value="AAA+_ATPase"/>
</dbReference>
<protein>
    <submittedName>
        <fullName evidence="6">Orc1/cdc6 family replication initiation protein</fullName>
    </submittedName>
</protein>
<keyword evidence="7" id="KW-1185">Reference proteome</keyword>
<dbReference type="PANTHER" id="PTHR10763:SF22">
    <property type="entry name" value="ORC1-TYPE DNA REPLICATION PROTEIN"/>
    <property type="match status" value="1"/>
</dbReference>
<dbReference type="SMART" id="SM00382">
    <property type="entry name" value="AAA"/>
    <property type="match status" value="1"/>
</dbReference>
<comment type="caution">
    <text evidence="6">The sequence shown here is derived from an EMBL/GenBank/DDBJ whole genome shotgun (WGS) entry which is preliminary data.</text>
</comment>
<dbReference type="Proteomes" id="UP000011591">
    <property type="component" value="Unassembled WGS sequence"/>
</dbReference>
<sequence length="344" mass="38245">MITDYAVLQTEIQPDREVIMQRDGKIDHLTAVLEPITHGVAPNGAFVYGPPGAGKTCAVRCVCDELENVIFIDCLGSHARRSVLNRVLEGLGEGNSLGRRSVSTDDLSARIRRTIDTPTVVVLDEADQLDELRVVHELYGIPELTLVLISNEPWREFDLRDVESHPRLDSRIGSLGEIPFSAYTDSELVSILDKRASVGIKPGVVSQSDLEYIARQADNDAREAIAHLYHSVRNADQDGQETLTKAVIDRSKPDATRHVIRSRLSSLSREQRLALECLADVGPATSGPIYECYNKRSASPVRDRTMRGWLPKFKKYELVTVSGPDYEPVYEVREVVIEELGVTV</sequence>
<name>M0B7U9_9EURY</name>
<dbReference type="CDD" id="cd00009">
    <property type="entry name" value="AAA"/>
    <property type="match status" value="1"/>
</dbReference>
<dbReference type="PANTHER" id="PTHR10763">
    <property type="entry name" value="CELL DIVISION CONTROL PROTEIN 6-RELATED"/>
    <property type="match status" value="1"/>
</dbReference>
<organism evidence="6 7">
    <name type="scientific">Natrialba aegyptia DSM 13077</name>
    <dbReference type="NCBI Taxonomy" id="1227491"/>
    <lineage>
        <taxon>Archaea</taxon>
        <taxon>Methanobacteriati</taxon>
        <taxon>Methanobacteriota</taxon>
        <taxon>Stenosarchaea group</taxon>
        <taxon>Halobacteria</taxon>
        <taxon>Halobacteriales</taxon>
        <taxon>Natrialbaceae</taxon>
        <taxon>Natrialba</taxon>
    </lineage>
</organism>
<dbReference type="GO" id="GO:0006260">
    <property type="term" value="P:DNA replication"/>
    <property type="evidence" value="ECO:0007669"/>
    <property type="project" value="UniProtKB-KW"/>
</dbReference>
<dbReference type="Pfam" id="PF13401">
    <property type="entry name" value="AAA_22"/>
    <property type="match status" value="1"/>
</dbReference>
<comment type="similarity">
    <text evidence="1">Belongs to the CDC6/cdc18 family.</text>
</comment>
<dbReference type="Pfam" id="PF22703">
    <property type="entry name" value="Cdc6_lid"/>
    <property type="match status" value="1"/>
</dbReference>
<evidence type="ECO:0000256" key="3">
    <source>
        <dbReference type="ARBA" id="ARBA00022741"/>
    </source>
</evidence>
<dbReference type="OrthoDB" id="270161at2157"/>
<proteinExistence type="inferred from homology"/>
<evidence type="ECO:0000259" key="5">
    <source>
        <dbReference type="SMART" id="SM00382"/>
    </source>
</evidence>